<sequence>MAISHCLPLGRRITSILLALIGALAINTAVYAQSSLSVATQHFTLNIERVAHGLNHPWSLAFLPDGRYLVSQRSGELVLIDQQGNQQPLTGMPNVSTQGQGGLLDITLHPSFGQAGGQNDWIYFTWSKPEGNQSRTALSRAKWQGDSIGAVEHLFEQDRASAPGRHYGSRLAWLEDGTLLMSIGDRGRDPSRAQARDDHAGSTLRLTDTGGVPDDNPFIDDPNTLDEIYTLGNRNIQGLTVLSNGEAWATEHGPRTGDELNQLLAGENYGWPRVSRGNDYTTNQPIGKDSLPGMRDPVHVFQGRFAPSGLTQVMSDIFPEWQGHLLAGGLASQQLVRLVLAETGQDTSYDNSDTTAKNTEIIGREVVLSGELGRLRDIRQAPDGALYLLTDAPQGSLHRLNRQQP</sequence>
<evidence type="ECO:0000259" key="2">
    <source>
        <dbReference type="Pfam" id="PF07995"/>
    </source>
</evidence>
<evidence type="ECO:0000313" key="3">
    <source>
        <dbReference type="EMBL" id="NOG32002.1"/>
    </source>
</evidence>
<dbReference type="InterPro" id="IPR011042">
    <property type="entry name" value="6-blade_b-propeller_TolB-like"/>
</dbReference>
<dbReference type="InterPro" id="IPR011041">
    <property type="entry name" value="Quinoprot_gluc/sorb_DH_b-prop"/>
</dbReference>
<evidence type="ECO:0000313" key="4">
    <source>
        <dbReference type="Proteomes" id="UP000588806"/>
    </source>
</evidence>
<protein>
    <submittedName>
        <fullName evidence="3">PQQ-dependent sugar dehydrogenase</fullName>
    </submittedName>
</protein>
<dbReference type="Gene3D" id="2.120.10.30">
    <property type="entry name" value="TolB, C-terminal domain"/>
    <property type="match status" value="1"/>
</dbReference>
<feature type="compositionally biased region" description="Basic and acidic residues" evidence="1">
    <location>
        <begin position="187"/>
        <end position="200"/>
    </location>
</feature>
<dbReference type="RefSeq" id="WP_171702453.1">
    <property type="nucleotide sequence ID" value="NZ_JABFHI010000003.1"/>
</dbReference>
<dbReference type="Pfam" id="PF07995">
    <property type="entry name" value="GSDH"/>
    <property type="match status" value="1"/>
</dbReference>
<proteinExistence type="predicted"/>
<dbReference type="PANTHER" id="PTHR19328:SF75">
    <property type="entry name" value="ALDOSE SUGAR DEHYDROGENASE YLII"/>
    <property type="match status" value="1"/>
</dbReference>
<dbReference type="InterPro" id="IPR012938">
    <property type="entry name" value="Glc/Sorbosone_DH"/>
</dbReference>
<dbReference type="AlphaFoldDB" id="A0A7Y3TYW7"/>
<comment type="caution">
    <text evidence="3">The sequence shown here is derived from an EMBL/GenBank/DDBJ whole genome shotgun (WGS) entry which is preliminary data.</text>
</comment>
<reference evidence="3 4" key="1">
    <citation type="submission" date="2020-05" db="EMBL/GenBank/DDBJ databases">
        <authorList>
            <person name="Ruan W."/>
            <person name="Jeon C.O."/>
            <person name="Chun B.H."/>
        </authorList>
    </citation>
    <scope>NUCLEOTIDE SEQUENCE [LARGE SCALE GENOMIC DNA]</scope>
    <source>
        <strain evidence="3 4">TBZ9</strain>
    </source>
</reference>
<keyword evidence="4" id="KW-1185">Reference proteome</keyword>
<feature type="domain" description="Glucose/Sorbosone dehydrogenase" evidence="2">
    <location>
        <begin position="54"/>
        <end position="399"/>
    </location>
</feature>
<name>A0A7Y3TYW7_9GAMM</name>
<dbReference type="EMBL" id="JABFHI010000003">
    <property type="protein sequence ID" value="NOG32002.1"/>
    <property type="molecule type" value="Genomic_DNA"/>
</dbReference>
<gene>
    <name evidence="3" type="ORF">HLB35_09960</name>
</gene>
<feature type="region of interest" description="Disordered" evidence="1">
    <location>
        <begin position="187"/>
        <end position="217"/>
    </location>
</feature>
<accession>A0A7Y3TYW7</accession>
<reference evidence="3 4" key="2">
    <citation type="submission" date="2020-06" db="EMBL/GenBank/DDBJ databases">
        <title>Halomonas songnenensis sp. nov., a moderately halophilic bacterium isolated from saline and alkaline soils.</title>
        <authorList>
            <person name="Jiang J."/>
            <person name="Pan Y."/>
        </authorList>
    </citation>
    <scope>NUCLEOTIDE SEQUENCE [LARGE SCALE GENOMIC DNA]</scope>
    <source>
        <strain evidence="3 4">TBZ9</strain>
    </source>
</reference>
<dbReference type="Proteomes" id="UP000588806">
    <property type="component" value="Unassembled WGS sequence"/>
</dbReference>
<organism evidence="3 4">
    <name type="scientific">Vreelandella azerica</name>
    <dbReference type="NCBI Taxonomy" id="2732867"/>
    <lineage>
        <taxon>Bacteria</taxon>
        <taxon>Pseudomonadati</taxon>
        <taxon>Pseudomonadota</taxon>
        <taxon>Gammaproteobacteria</taxon>
        <taxon>Oceanospirillales</taxon>
        <taxon>Halomonadaceae</taxon>
        <taxon>Vreelandella</taxon>
    </lineage>
</organism>
<evidence type="ECO:0000256" key="1">
    <source>
        <dbReference type="SAM" id="MobiDB-lite"/>
    </source>
</evidence>
<dbReference type="SUPFAM" id="SSF50952">
    <property type="entry name" value="Soluble quinoprotein glucose dehydrogenase"/>
    <property type="match status" value="1"/>
</dbReference>
<dbReference type="PANTHER" id="PTHR19328">
    <property type="entry name" value="HEDGEHOG-INTERACTING PROTEIN"/>
    <property type="match status" value="1"/>
</dbReference>